<dbReference type="Proteomes" id="UP001218895">
    <property type="component" value="Chromosome"/>
</dbReference>
<feature type="transmembrane region" description="Helical" evidence="8">
    <location>
        <begin position="182"/>
        <end position="207"/>
    </location>
</feature>
<dbReference type="Pfam" id="PF03547">
    <property type="entry name" value="Mem_trans"/>
    <property type="match status" value="1"/>
</dbReference>
<protein>
    <submittedName>
        <fullName evidence="9">AEC family transporter</fullName>
    </submittedName>
</protein>
<evidence type="ECO:0000256" key="3">
    <source>
        <dbReference type="ARBA" id="ARBA00022448"/>
    </source>
</evidence>
<feature type="transmembrane region" description="Helical" evidence="8">
    <location>
        <begin position="43"/>
        <end position="65"/>
    </location>
</feature>
<dbReference type="Gene3D" id="1.20.1530.20">
    <property type="match status" value="1"/>
</dbReference>
<evidence type="ECO:0000313" key="9">
    <source>
        <dbReference type="EMBL" id="WFN37148.1"/>
    </source>
</evidence>
<feature type="transmembrane region" description="Helical" evidence="8">
    <location>
        <begin position="142"/>
        <end position="161"/>
    </location>
</feature>
<keyword evidence="7 8" id="KW-0472">Membrane</keyword>
<evidence type="ECO:0000256" key="5">
    <source>
        <dbReference type="ARBA" id="ARBA00022692"/>
    </source>
</evidence>
<comment type="subcellular location">
    <subcellularLocation>
        <location evidence="1">Cell membrane</location>
        <topology evidence="1">Multi-pass membrane protein</topology>
    </subcellularLocation>
</comment>
<dbReference type="GO" id="GO:0005886">
    <property type="term" value="C:plasma membrane"/>
    <property type="evidence" value="ECO:0007669"/>
    <property type="project" value="UniProtKB-SubCell"/>
</dbReference>
<dbReference type="InterPro" id="IPR038770">
    <property type="entry name" value="Na+/solute_symporter_sf"/>
</dbReference>
<feature type="transmembrane region" description="Helical" evidence="8">
    <location>
        <begin position="104"/>
        <end position="122"/>
    </location>
</feature>
<organism evidence="9 10">
    <name type="scientific">Methanomicrobium antiquum</name>
    <dbReference type="NCBI Taxonomy" id="487686"/>
    <lineage>
        <taxon>Archaea</taxon>
        <taxon>Methanobacteriati</taxon>
        <taxon>Methanobacteriota</taxon>
        <taxon>Stenosarchaea group</taxon>
        <taxon>Methanomicrobia</taxon>
        <taxon>Methanomicrobiales</taxon>
        <taxon>Methanomicrobiaceae</taxon>
        <taxon>Methanomicrobium</taxon>
    </lineage>
</organism>
<name>A0AAF0FVG1_9EURY</name>
<reference evidence="9" key="1">
    <citation type="submission" date="2022-01" db="EMBL/GenBank/DDBJ databases">
        <title>Complete genome of Methanomicrobium antiquum DSM 21220.</title>
        <authorList>
            <person name="Chen S.-C."/>
            <person name="You Y.-T."/>
            <person name="Zhou Y.-Z."/>
            <person name="Lai M.-C."/>
        </authorList>
    </citation>
    <scope>NUCLEOTIDE SEQUENCE</scope>
    <source>
        <strain evidence="9">DSM 21220</strain>
    </source>
</reference>
<evidence type="ECO:0000256" key="4">
    <source>
        <dbReference type="ARBA" id="ARBA00022475"/>
    </source>
</evidence>
<dbReference type="PANTHER" id="PTHR36838">
    <property type="entry name" value="AUXIN EFFLUX CARRIER FAMILY PROTEIN"/>
    <property type="match status" value="1"/>
</dbReference>
<feature type="transmembrane region" description="Helical" evidence="8">
    <location>
        <begin position="271"/>
        <end position="290"/>
    </location>
</feature>
<evidence type="ECO:0000256" key="1">
    <source>
        <dbReference type="ARBA" id="ARBA00004651"/>
    </source>
</evidence>
<dbReference type="EMBL" id="CP091092">
    <property type="protein sequence ID" value="WFN37148.1"/>
    <property type="molecule type" value="Genomic_DNA"/>
</dbReference>
<keyword evidence="10" id="KW-1185">Reference proteome</keyword>
<dbReference type="KEGG" id="manq:L1994_01780"/>
<keyword evidence="6 8" id="KW-1133">Transmembrane helix</keyword>
<evidence type="ECO:0000256" key="6">
    <source>
        <dbReference type="ARBA" id="ARBA00022989"/>
    </source>
</evidence>
<feature type="transmembrane region" description="Helical" evidence="8">
    <location>
        <begin position="237"/>
        <end position="259"/>
    </location>
</feature>
<feature type="transmembrane region" description="Helical" evidence="8">
    <location>
        <begin position="213"/>
        <end position="230"/>
    </location>
</feature>
<feature type="transmembrane region" description="Helical" evidence="8">
    <location>
        <begin position="302"/>
        <end position="322"/>
    </location>
</feature>
<dbReference type="GO" id="GO:0055085">
    <property type="term" value="P:transmembrane transport"/>
    <property type="evidence" value="ECO:0007669"/>
    <property type="project" value="InterPro"/>
</dbReference>
<accession>A0AAF0FVG1</accession>
<evidence type="ECO:0000313" key="10">
    <source>
        <dbReference type="Proteomes" id="UP001218895"/>
    </source>
</evidence>
<evidence type="ECO:0000256" key="8">
    <source>
        <dbReference type="SAM" id="Phobius"/>
    </source>
</evidence>
<dbReference type="PANTHER" id="PTHR36838:SF3">
    <property type="entry name" value="TRANSPORTER AUXIN EFFLUX CARRIER EC FAMILY"/>
    <property type="match status" value="1"/>
</dbReference>
<evidence type="ECO:0000256" key="2">
    <source>
        <dbReference type="ARBA" id="ARBA00010145"/>
    </source>
</evidence>
<keyword evidence="3" id="KW-0813">Transport</keyword>
<dbReference type="InterPro" id="IPR004776">
    <property type="entry name" value="Mem_transp_PIN-like"/>
</dbReference>
<comment type="similarity">
    <text evidence="2">Belongs to the auxin efflux carrier (TC 2.A.69) family.</text>
</comment>
<feature type="transmembrane region" description="Helical" evidence="8">
    <location>
        <begin position="12"/>
        <end position="31"/>
    </location>
</feature>
<proteinExistence type="inferred from homology"/>
<keyword evidence="4" id="KW-1003">Cell membrane</keyword>
<evidence type="ECO:0000256" key="7">
    <source>
        <dbReference type="ARBA" id="ARBA00023136"/>
    </source>
</evidence>
<gene>
    <name evidence="9" type="ORF">L1994_01780</name>
</gene>
<dbReference type="AlphaFoldDB" id="A0AAF0FVG1"/>
<feature type="transmembrane region" description="Helical" evidence="8">
    <location>
        <begin position="71"/>
        <end position="92"/>
    </location>
</feature>
<sequence length="323" mass="34784">MGGEKLIENLGLFLQSVAVFFLLVILVQFLKRQGVFDDSHQKIFNRFITELILPVTIFSTLAVSTIHIDHIIAAVVMFFSALVCWLISYIFCRLLGFSDKLTGAVVVISGVGCTSTLAYPLISQTYGMDSEAMSFGIMAGELGVVVPTITVGVLVLIYFGSSEKMNRHDLVPVIKNLLKMPMFIAFVLGIVFSQVSFFSGIMGSWFVGTLSGYFISGLEMMVAISVGLMLRPVKLRLILPVLLMVGVLKLIIQPLIVFFGSGAAGLNGIPLEVLVIEASMPAGAIAAVLADRYGCDGNVASVMVIATYLISLATIPVIIMLLV</sequence>
<dbReference type="GeneID" id="79949085"/>
<keyword evidence="5 8" id="KW-0812">Transmembrane</keyword>
<dbReference type="RefSeq" id="WP_278099987.1">
    <property type="nucleotide sequence ID" value="NZ_CP091092.1"/>
</dbReference>